<dbReference type="InterPro" id="IPR029063">
    <property type="entry name" value="SAM-dependent_MTases_sf"/>
</dbReference>
<dbReference type="Pfam" id="PF13489">
    <property type="entry name" value="Methyltransf_23"/>
    <property type="match status" value="1"/>
</dbReference>
<evidence type="ECO:0000313" key="2">
    <source>
        <dbReference type="Proteomes" id="UP000245884"/>
    </source>
</evidence>
<evidence type="ECO:0008006" key="3">
    <source>
        <dbReference type="Google" id="ProtNLM"/>
    </source>
</evidence>
<name>A0A316UQ22_9BASI</name>
<protein>
    <recommendedName>
        <fullName evidence="3">S-adenosyl-L-methionine-dependent methyltransferase</fullName>
    </recommendedName>
</protein>
<proteinExistence type="predicted"/>
<dbReference type="GeneID" id="37026305"/>
<dbReference type="EMBL" id="KZ819670">
    <property type="protein sequence ID" value="PWN26888.1"/>
    <property type="molecule type" value="Genomic_DNA"/>
</dbReference>
<evidence type="ECO:0000313" key="1">
    <source>
        <dbReference type="EMBL" id="PWN26888.1"/>
    </source>
</evidence>
<dbReference type="PANTHER" id="PTHR45036">
    <property type="entry name" value="METHYLTRANSFERASE LIKE 7B"/>
    <property type="match status" value="1"/>
</dbReference>
<dbReference type="SUPFAM" id="SSF53335">
    <property type="entry name" value="S-adenosyl-L-methionine-dependent methyltransferases"/>
    <property type="match status" value="1"/>
</dbReference>
<dbReference type="STRING" id="1569628.A0A316UQ22"/>
<gene>
    <name evidence="1" type="ORF">BDZ90DRAFT_221536</name>
</gene>
<accession>A0A316UQ22</accession>
<dbReference type="InterPro" id="IPR052356">
    <property type="entry name" value="Thiol_S-MT"/>
</dbReference>
<dbReference type="Proteomes" id="UP000245884">
    <property type="component" value="Unassembled WGS sequence"/>
</dbReference>
<sequence length="260" mass="28511">MLVTLMLYHGLIPAIFRQLSFLLHLQPLKFLSPWQFRDGVWGASMPKLLKMSDEAHHDAKKWLLTTAKGKVLEVGAGSGETIKYYDEAAIDHLYALEPFEPAVPHLVRSIAARGKAFERKSTVIAHGIQDDAALARHGIKPGSLDALVLVQCLCSIPGGPEAHLARCVELVKPGGVVLMMEHTAQLHDPIAAGVQRILNPAWRFMANGCEMTRDSLGVLMRLDCWESVEVQRVKGQTASALLPQVYVRATKAGGQRAGKR</sequence>
<dbReference type="AlphaFoldDB" id="A0A316UQ22"/>
<organism evidence="1 2">
    <name type="scientific">Jaminaea rosea</name>
    <dbReference type="NCBI Taxonomy" id="1569628"/>
    <lineage>
        <taxon>Eukaryota</taxon>
        <taxon>Fungi</taxon>
        <taxon>Dikarya</taxon>
        <taxon>Basidiomycota</taxon>
        <taxon>Ustilaginomycotina</taxon>
        <taxon>Exobasidiomycetes</taxon>
        <taxon>Microstromatales</taxon>
        <taxon>Microstromatales incertae sedis</taxon>
        <taxon>Jaminaea</taxon>
    </lineage>
</organism>
<dbReference type="Gene3D" id="3.40.50.150">
    <property type="entry name" value="Vaccinia Virus protein VP39"/>
    <property type="match status" value="1"/>
</dbReference>
<dbReference type="PANTHER" id="PTHR45036:SF1">
    <property type="entry name" value="METHYLTRANSFERASE LIKE 7A"/>
    <property type="match status" value="1"/>
</dbReference>
<dbReference type="OrthoDB" id="540004at2759"/>
<keyword evidence="2" id="KW-1185">Reference proteome</keyword>
<reference evidence="1 2" key="1">
    <citation type="journal article" date="2018" name="Mol. Biol. Evol.">
        <title>Broad Genomic Sampling Reveals a Smut Pathogenic Ancestry of the Fungal Clade Ustilaginomycotina.</title>
        <authorList>
            <person name="Kijpornyongpan T."/>
            <person name="Mondo S.J."/>
            <person name="Barry K."/>
            <person name="Sandor L."/>
            <person name="Lee J."/>
            <person name="Lipzen A."/>
            <person name="Pangilinan J."/>
            <person name="LaButti K."/>
            <person name="Hainaut M."/>
            <person name="Henrissat B."/>
            <person name="Grigoriev I.V."/>
            <person name="Spatafora J.W."/>
            <person name="Aime M.C."/>
        </authorList>
    </citation>
    <scope>NUCLEOTIDE SEQUENCE [LARGE SCALE GENOMIC DNA]</scope>
    <source>
        <strain evidence="1 2">MCA 5214</strain>
    </source>
</reference>
<dbReference type="CDD" id="cd02440">
    <property type="entry name" value="AdoMet_MTases"/>
    <property type="match status" value="1"/>
</dbReference>
<dbReference type="RefSeq" id="XP_025361500.1">
    <property type="nucleotide sequence ID" value="XM_025504482.1"/>
</dbReference>